<dbReference type="EMBL" id="BPLQ01012252">
    <property type="protein sequence ID" value="GIY63984.1"/>
    <property type="molecule type" value="Genomic_DNA"/>
</dbReference>
<name>A0AAV4V1U8_9ARAC</name>
<accession>A0AAV4V1U8</accession>
<keyword evidence="2" id="KW-1185">Reference proteome</keyword>
<dbReference type="Proteomes" id="UP001054837">
    <property type="component" value="Unassembled WGS sequence"/>
</dbReference>
<gene>
    <name evidence="1" type="ORF">CDAR_61381</name>
</gene>
<reference evidence="1 2" key="1">
    <citation type="submission" date="2021-06" db="EMBL/GenBank/DDBJ databases">
        <title>Caerostris darwini draft genome.</title>
        <authorList>
            <person name="Kono N."/>
            <person name="Arakawa K."/>
        </authorList>
    </citation>
    <scope>NUCLEOTIDE SEQUENCE [LARGE SCALE GENOMIC DNA]</scope>
</reference>
<comment type="caution">
    <text evidence="1">The sequence shown here is derived from an EMBL/GenBank/DDBJ whole genome shotgun (WGS) entry which is preliminary data.</text>
</comment>
<evidence type="ECO:0000313" key="2">
    <source>
        <dbReference type="Proteomes" id="UP001054837"/>
    </source>
</evidence>
<evidence type="ECO:0000313" key="1">
    <source>
        <dbReference type="EMBL" id="GIY63984.1"/>
    </source>
</evidence>
<protein>
    <submittedName>
        <fullName evidence="1">Uncharacterized protein</fullName>
    </submittedName>
</protein>
<feature type="non-terminal residue" evidence="1">
    <location>
        <position position="35"/>
    </location>
</feature>
<proteinExistence type="predicted"/>
<sequence>MEEIGLGLVQENPSLIPRDVPLHRLKGAESKPGDR</sequence>
<organism evidence="1 2">
    <name type="scientific">Caerostris darwini</name>
    <dbReference type="NCBI Taxonomy" id="1538125"/>
    <lineage>
        <taxon>Eukaryota</taxon>
        <taxon>Metazoa</taxon>
        <taxon>Ecdysozoa</taxon>
        <taxon>Arthropoda</taxon>
        <taxon>Chelicerata</taxon>
        <taxon>Arachnida</taxon>
        <taxon>Araneae</taxon>
        <taxon>Araneomorphae</taxon>
        <taxon>Entelegynae</taxon>
        <taxon>Araneoidea</taxon>
        <taxon>Araneidae</taxon>
        <taxon>Caerostris</taxon>
    </lineage>
</organism>
<dbReference type="AlphaFoldDB" id="A0AAV4V1U8"/>